<dbReference type="EMBL" id="JAHRHJ020000011">
    <property type="protein sequence ID" value="KAH9294820.1"/>
    <property type="molecule type" value="Genomic_DNA"/>
</dbReference>
<dbReference type="Proteomes" id="UP000824469">
    <property type="component" value="Unassembled WGS sequence"/>
</dbReference>
<evidence type="ECO:0000313" key="2">
    <source>
        <dbReference type="Proteomes" id="UP000824469"/>
    </source>
</evidence>
<gene>
    <name evidence="1" type="ORF">KI387_038408</name>
</gene>
<organism evidence="1 2">
    <name type="scientific">Taxus chinensis</name>
    <name type="common">Chinese yew</name>
    <name type="synonym">Taxus wallichiana var. chinensis</name>
    <dbReference type="NCBI Taxonomy" id="29808"/>
    <lineage>
        <taxon>Eukaryota</taxon>
        <taxon>Viridiplantae</taxon>
        <taxon>Streptophyta</taxon>
        <taxon>Embryophyta</taxon>
        <taxon>Tracheophyta</taxon>
        <taxon>Spermatophyta</taxon>
        <taxon>Pinopsida</taxon>
        <taxon>Pinidae</taxon>
        <taxon>Conifers II</taxon>
        <taxon>Cupressales</taxon>
        <taxon>Taxaceae</taxon>
        <taxon>Taxus</taxon>
    </lineage>
</organism>
<feature type="non-terminal residue" evidence="1">
    <location>
        <position position="1"/>
    </location>
</feature>
<accession>A0AA38FA51</accession>
<reference evidence="1 2" key="1">
    <citation type="journal article" date="2021" name="Nat. Plants">
        <title>The Taxus genome provides insights into paclitaxel biosynthesis.</title>
        <authorList>
            <person name="Xiong X."/>
            <person name="Gou J."/>
            <person name="Liao Q."/>
            <person name="Li Y."/>
            <person name="Zhou Q."/>
            <person name="Bi G."/>
            <person name="Li C."/>
            <person name="Du R."/>
            <person name="Wang X."/>
            <person name="Sun T."/>
            <person name="Guo L."/>
            <person name="Liang H."/>
            <person name="Lu P."/>
            <person name="Wu Y."/>
            <person name="Zhang Z."/>
            <person name="Ro D.K."/>
            <person name="Shang Y."/>
            <person name="Huang S."/>
            <person name="Yan J."/>
        </authorList>
    </citation>
    <scope>NUCLEOTIDE SEQUENCE [LARGE SCALE GENOMIC DNA]</scope>
    <source>
        <strain evidence="1">Ta-2019</strain>
    </source>
</reference>
<sequence length="65" mass="7595">RRGRSRAQRERLWFPRSHSPGAMVEMMSPLRGVMLPQLQEQLLSRRRHLQRVLALVTHLGGPVTR</sequence>
<feature type="non-terminal residue" evidence="1">
    <location>
        <position position="65"/>
    </location>
</feature>
<keyword evidence="2" id="KW-1185">Reference proteome</keyword>
<name>A0AA38FA51_TAXCH</name>
<evidence type="ECO:0000313" key="1">
    <source>
        <dbReference type="EMBL" id="KAH9294820.1"/>
    </source>
</evidence>
<protein>
    <submittedName>
        <fullName evidence="1">Uncharacterized protein</fullName>
    </submittedName>
</protein>
<comment type="caution">
    <text evidence="1">The sequence shown here is derived from an EMBL/GenBank/DDBJ whole genome shotgun (WGS) entry which is preliminary data.</text>
</comment>
<dbReference type="AlphaFoldDB" id="A0AA38FA51"/>
<proteinExistence type="predicted"/>